<dbReference type="OrthoDB" id="286814at2759"/>
<dbReference type="GO" id="GO:0005634">
    <property type="term" value="C:nucleus"/>
    <property type="evidence" value="ECO:0007669"/>
    <property type="project" value="TreeGrafter"/>
</dbReference>
<proteinExistence type="predicted"/>
<dbReference type="PANTHER" id="PTHR15615:SF36">
    <property type="entry name" value="PHO85 CYCLIN-5"/>
    <property type="match status" value="1"/>
</dbReference>
<keyword evidence="3" id="KW-1185">Reference proteome</keyword>
<name>A0A9P6Q6D1_9FUNG</name>
<accession>A0A9P6Q6D1</accession>
<evidence type="ECO:0000313" key="2">
    <source>
        <dbReference type="EMBL" id="KAG0260929.1"/>
    </source>
</evidence>
<feature type="region of interest" description="Disordered" evidence="1">
    <location>
        <begin position="601"/>
        <end position="630"/>
    </location>
</feature>
<sequence>MLCLPILDQFGAAGANSVPMKQQQQQQQQQQHAAPATPFSTIIIRNNSLNNNSSSNNSTPTNSSLYSNPLPPSQPHMPQILDSFTATPSSSTPCSLPAVRSWQPLSANNITPTTFNTTPKQPLILDSSTANKINLVENLVDTAAMIIESIWPSPLGIQSSTKVPVIPLHIFVKETLRRSRTTLSTLQLALYYIYKVRNQVLAAQEKIRQDQRQHRQSQPLSPNMEEDAQVHQRDYFNPISLHVHTPTKKSHTLPLTPPGTNNTPASLSPLPLSSTTTTSPILAKSEPVGCGRRMFLAALILASKFQQDRTYSNKAWSKISGLPVSEINVNEITFLNLIDYRLFVSHIVFQKWVTILTEKGNKFRERVNLSRSCTSTPINTDAQPTRRSSIQYCTNTLPSRMTCVTASSLEQQQQQQQQQFRSNSAAAHPHNLAPHLPSFALFVGEQLKQTQFDFSVPSGVSALPKLSMENSVSTLPISGLIQPESIPRQQQGMGSYLTHRWVQAQRREFLKSRMQSMGYTLSDTSNVQSCVPLTQSPQPLSQQYAVQHGQTYDTVLNNFQNNVITYSQTRTYSLDRMHPQQAAAATKPNLVEEKSKYGQCFMPSPVSSPSPKGLAGAKRRMTDDVDADVTDDRTRTRRRLSVSFLVDC</sequence>
<dbReference type="PANTHER" id="PTHR15615">
    <property type="match status" value="1"/>
</dbReference>
<dbReference type="InterPro" id="IPR013922">
    <property type="entry name" value="Cyclin_PHO80-like"/>
</dbReference>
<feature type="compositionally biased region" description="Low complexity" evidence="1">
    <location>
        <begin position="252"/>
        <end position="279"/>
    </location>
</feature>
<feature type="compositionally biased region" description="Low complexity" evidence="1">
    <location>
        <begin position="47"/>
        <end position="68"/>
    </location>
</feature>
<comment type="caution">
    <text evidence="2">The sequence shown here is derived from an EMBL/GenBank/DDBJ whole genome shotgun (WGS) entry which is preliminary data.</text>
</comment>
<gene>
    <name evidence="2" type="ORF">BG011_001529</name>
</gene>
<dbReference type="AlphaFoldDB" id="A0A9P6Q6D1"/>
<evidence type="ECO:0000313" key="3">
    <source>
        <dbReference type="Proteomes" id="UP000726737"/>
    </source>
</evidence>
<feature type="region of interest" description="Disordered" evidence="1">
    <location>
        <begin position="47"/>
        <end position="89"/>
    </location>
</feature>
<dbReference type="EMBL" id="JAAAJA010000140">
    <property type="protein sequence ID" value="KAG0260929.1"/>
    <property type="molecule type" value="Genomic_DNA"/>
</dbReference>
<dbReference type="Gene3D" id="1.10.472.10">
    <property type="entry name" value="Cyclin-like"/>
    <property type="match status" value="1"/>
</dbReference>
<dbReference type="Pfam" id="PF08613">
    <property type="entry name" value="Cyclin"/>
    <property type="match status" value="1"/>
</dbReference>
<feature type="region of interest" description="Disordered" evidence="1">
    <location>
        <begin position="207"/>
        <end position="228"/>
    </location>
</feature>
<protein>
    <recommendedName>
        <fullName evidence="4">G1/S-specific cyclin pas1</fullName>
    </recommendedName>
</protein>
<dbReference type="GO" id="GO:0000307">
    <property type="term" value="C:cyclin-dependent protein kinase holoenzyme complex"/>
    <property type="evidence" value="ECO:0007669"/>
    <property type="project" value="TreeGrafter"/>
</dbReference>
<dbReference type="GO" id="GO:0019901">
    <property type="term" value="F:protein kinase binding"/>
    <property type="evidence" value="ECO:0007669"/>
    <property type="project" value="InterPro"/>
</dbReference>
<evidence type="ECO:0008006" key="4">
    <source>
        <dbReference type="Google" id="ProtNLM"/>
    </source>
</evidence>
<dbReference type="Proteomes" id="UP000726737">
    <property type="component" value="Unassembled WGS sequence"/>
</dbReference>
<organism evidence="2 3">
    <name type="scientific">Mortierella polycephala</name>
    <dbReference type="NCBI Taxonomy" id="41804"/>
    <lineage>
        <taxon>Eukaryota</taxon>
        <taxon>Fungi</taxon>
        <taxon>Fungi incertae sedis</taxon>
        <taxon>Mucoromycota</taxon>
        <taxon>Mortierellomycotina</taxon>
        <taxon>Mortierellomycetes</taxon>
        <taxon>Mortierellales</taxon>
        <taxon>Mortierellaceae</taxon>
        <taxon>Mortierella</taxon>
    </lineage>
</organism>
<feature type="region of interest" description="Disordered" evidence="1">
    <location>
        <begin position="247"/>
        <end position="279"/>
    </location>
</feature>
<dbReference type="GO" id="GO:0016538">
    <property type="term" value="F:cyclin-dependent protein serine/threonine kinase regulator activity"/>
    <property type="evidence" value="ECO:0007669"/>
    <property type="project" value="TreeGrafter"/>
</dbReference>
<evidence type="ECO:0000256" key="1">
    <source>
        <dbReference type="SAM" id="MobiDB-lite"/>
    </source>
</evidence>
<reference evidence="2" key="1">
    <citation type="journal article" date="2020" name="Fungal Divers.">
        <title>Resolving the Mortierellaceae phylogeny through synthesis of multi-gene phylogenetics and phylogenomics.</title>
        <authorList>
            <person name="Vandepol N."/>
            <person name="Liber J."/>
            <person name="Desiro A."/>
            <person name="Na H."/>
            <person name="Kennedy M."/>
            <person name="Barry K."/>
            <person name="Grigoriev I.V."/>
            <person name="Miller A.N."/>
            <person name="O'Donnell K."/>
            <person name="Stajich J.E."/>
            <person name="Bonito G."/>
        </authorList>
    </citation>
    <scope>NUCLEOTIDE SEQUENCE</scope>
    <source>
        <strain evidence="2">KOD948</strain>
    </source>
</reference>
<dbReference type="CDD" id="cd20557">
    <property type="entry name" value="CYCLIN_ScPCL1-like"/>
    <property type="match status" value="1"/>
</dbReference>